<comment type="caution">
    <text evidence="7">The sequence shown here is derived from an EMBL/GenBank/DDBJ whole genome shotgun (WGS) entry which is preliminary data.</text>
</comment>
<dbReference type="EMBL" id="JADEXG010000014">
    <property type="protein sequence ID" value="MBE9077262.1"/>
    <property type="molecule type" value="Genomic_DNA"/>
</dbReference>
<keyword evidence="5" id="KW-0793">Thylakoid</keyword>
<keyword evidence="8" id="KW-1185">Reference proteome</keyword>
<evidence type="ECO:0000256" key="2">
    <source>
        <dbReference type="ARBA" id="ARBA00022531"/>
    </source>
</evidence>
<dbReference type="Proteomes" id="UP000636505">
    <property type="component" value="Unassembled WGS sequence"/>
</dbReference>
<evidence type="ECO:0000256" key="1">
    <source>
        <dbReference type="ARBA" id="ARBA00004170"/>
    </source>
</evidence>
<gene>
    <name evidence="5 7" type="primary">psb28</name>
    <name evidence="7" type="ORF">IQ241_08130</name>
</gene>
<evidence type="ECO:0000313" key="7">
    <source>
        <dbReference type="EMBL" id="MBE9077262.1"/>
    </source>
</evidence>
<reference evidence="7" key="1">
    <citation type="submission" date="2020-10" db="EMBL/GenBank/DDBJ databases">
        <authorList>
            <person name="Castelo-Branco R."/>
            <person name="Eusebio N."/>
            <person name="Adriana R."/>
            <person name="Vieira A."/>
            <person name="Brugerolle De Fraissinette N."/>
            <person name="Rezende De Castro R."/>
            <person name="Schneider M.P."/>
            <person name="Vasconcelos V."/>
            <person name="Leao P.N."/>
        </authorList>
    </citation>
    <scope>NUCLEOTIDE SEQUENCE</scope>
    <source>
        <strain evidence="7">LEGE 07310</strain>
    </source>
</reference>
<dbReference type="GO" id="GO:0009654">
    <property type="term" value="C:photosystem II oxygen evolving complex"/>
    <property type="evidence" value="ECO:0007669"/>
    <property type="project" value="InterPro"/>
</dbReference>
<evidence type="ECO:0000256" key="3">
    <source>
        <dbReference type="ARBA" id="ARBA00023136"/>
    </source>
</evidence>
<dbReference type="GO" id="GO:0015979">
    <property type="term" value="P:photosynthesis"/>
    <property type="evidence" value="ECO:0007669"/>
    <property type="project" value="UniProtKB-UniRule"/>
</dbReference>
<accession>A0A8J7AWN9</accession>
<keyword evidence="3 5" id="KW-0472">Membrane</keyword>
<evidence type="ECO:0000256" key="6">
    <source>
        <dbReference type="RuleBase" id="RU003509"/>
    </source>
</evidence>
<dbReference type="Pfam" id="PF03912">
    <property type="entry name" value="Psb28"/>
    <property type="match status" value="1"/>
</dbReference>
<name>A0A8J7AWN9_9CYAN</name>
<dbReference type="InterPro" id="IPR005610">
    <property type="entry name" value="PSII_Psb28_class-1"/>
</dbReference>
<dbReference type="PANTHER" id="PTHR34963:SF2">
    <property type="entry name" value="PHOTOSYSTEM II REACTION CENTER PSB28 PROTEIN, CHLOROPLASTIC"/>
    <property type="match status" value="1"/>
</dbReference>
<comment type="subcellular location">
    <subcellularLocation>
        <location evidence="5">Cellular thylakoid membrane</location>
        <topology evidence="5">Peripheral membrane protein</topology>
        <orientation evidence="5">Cytoplasmic side</orientation>
    </subcellularLocation>
    <subcellularLocation>
        <location evidence="1">Membrane</location>
        <topology evidence="1">Peripheral membrane protein</topology>
    </subcellularLocation>
</comment>
<comment type="subunit">
    <text evidence="5">Part of the photosystem II complex.</text>
</comment>
<dbReference type="InterPro" id="IPR038676">
    <property type="entry name" value="Psb28_c1_sf"/>
</dbReference>
<protein>
    <recommendedName>
        <fullName evidence="5 6">Photosystem II reaction center Psb28 protein</fullName>
    </recommendedName>
    <alternativeName>
        <fullName evidence="5">Photosystem II 13 kDa protein</fullName>
    </alternativeName>
    <alternativeName>
        <fullName evidence="5">Photosystem II reaction center W protein</fullName>
    </alternativeName>
</protein>
<sequence length="116" mass="13202">MAEIQFAQGVAEEVIPDVRLTRAKDGTDGTATFYFDHPKAFEEGMEITGMYLVDEEGELVSRDVNGKFVNGEPTGIEAVYVMRNQEEWDRFMRFMERYAEQNGLGFTKSEEQEGEG</sequence>
<comment type="similarity">
    <text evidence="5 6">Belongs to the Psb28 family.</text>
</comment>
<dbReference type="PANTHER" id="PTHR34963">
    <property type="match status" value="1"/>
</dbReference>
<keyword evidence="2 5" id="KW-0602">Photosynthesis</keyword>
<proteinExistence type="inferred from homology"/>
<dbReference type="Gene3D" id="2.40.30.220">
    <property type="entry name" value="Photosystem II Psb28"/>
    <property type="match status" value="1"/>
</dbReference>
<evidence type="ECO:0000256" key="4">
    <source>
        <dbReference type="ARBA" id="ARBA00023276"/>
    </source>
</evidence>
<evidence type="ECO:0000313" key="8">
    <source>
        <dbReference type="Proteomes" id="UP000636505"/>
    </source>
</evidence>
<evidence type="ECO:0000256" key="5">
    <source>
        <dbReference type="HAMAP-Rule" id="MF_01370"/>
    </source>
</evidence>
<dbReference type="GO" id="GO:0031676">
    <property type="term" value="C:plasma membrane-derived thylakoid membrane"/>
    <property type="evidence" value="ECO:0007669"/>
    <property type="project" value="UniProtKB-SubCell"/>
</dbReference>
<dbReference type="HAMAP" id="MF_01370">
    <property type="entry name" value="PSII_Psb28"/>
    <property type="match status" value="1"/>
</dbReference>
<keyword evidence="4 5" id="KW-0604">Photosystem II</keyword>
<dbReference type="RefSeq" id="WP_193905924.1">
    <property type="nucleotide sequence ID" value="NZ_JADEXG010000014.1"/>
</dbReference>
<dbReference type="NCBIfam" id="TIGR03047">
    <property type="entry name" value="PS_II_psb28"/>
    <property type="match status" value="1"/>
</dbReference>
<dbReference type="AlphaFoldDB" id="A0A8J7AWN9"/>
<organism evidence="7 8">
    <name type="scientific">Vasconcelosia minhoensis LEGE 07310</name>
    <dbReference type="NCBI Taxonomy" id="915328"/>
    <lineage>
        <taxon>Bacteria</taxon>
        <taxon>Bacillati</taxon>
        <taxon>Cyanobacteriota</taxon>
        <taxon>Cyanophyceae</taxon>
        <taxon>Nodosilineales</taxon>
        <taxon>Cymatolegaceae</taxon>
        <taxon>Vasconcelosia</taxon>
        <taxon>Vasconcelosia minhoensis</taxon>
    </lineage>
</organism>